<reference evidence="1 2" key="1">
    <citation type="submission" date="2017-01" db="EMBL/GenBank/DDBJ databases">
        <authorList>
            <person name="Mah S.A."/>
            <person name="Swanson W.J."/>
            <person name="Moy G.W."/>
            <person name="Vacquier V.D."/>
        </authorList>
    </citation>
    <scope>NUCLEOTIDE SEQUENCE [LARGE SCALE GENOMIC DNA]</scope>
</reference>
<name>A0A1S6L3M9_9CAUD</name>
<protein>
    <submittedName>
        <fullName evidence="1">Uncharacterized protein</fullName>
    </submittedName>
</protein>
<gene>
    <name evidence="1" type="ORF">YOLOSWAG_288</name>
</gene>
<evidence type="ECO:0000313" key="2">
    <source>
        <dbReference type="Proteomes" id="UP000221250"/>
    </source>
</evidence>
<accession>A0A1S6L3M9</accession>
<proteinExistence type="predicted"/>
<evidence type="ECO:0000313" key="1">
    <source>
        <dbReference type="EMBL" id="AQT28759.1"/>
    </source>
</evidence>
<dbReference type="Proteomes" id="UP000221250">
    <property type="component" value="Segment"/>
</dbReference>
<dbReference type="EMBL" id="KY448244">
    <property type="protein sequence ID" value="AQT28759.1"/>
    <property type="molecule type" value="Genomic_DNA"/>
</dbReference>
<keyword evidence="2" id="KW-1185">Reference proteome</keyword>
<sequence>MTKLNEQGIQRLKEMIDQLRTKTAGAKTLYDTVDLGFARPSVTVFEIVQGSYCLDLMLSESALCAIDETLVPELLDLAADCSVGLFLTCAAELAERARALHKHIFMARSYHTFAYLHGAGLLYTVVIFSDKGRYLSAMSLFGQVEGPAQYVEGWNIPAPKSLAEIDQTSPEEIAKRFKIRRDDVISVTGDADTVTIKLARQALTKRAKFWSKQR</sequence>
<organism evidence="1 2">
    <name type="scientific">Erwinia phage vB_EamM_Yoloswag</name>
    <dbReference type="NCBI Taxonomy" id="1958956"/>
    <lineage>
        <taxon>Viruses</taxon>
        <taxon>Duplodnaviria</taxon>
        <taxon>Heunggongvirae</taxon>
        <taxon>Uroviricota</taxon>
        <taxon>Caudoviricetes</taxon>
        <taxon>Yoloswagvirus</taxon>
        <taxon>Yoloswagvirus yoloswag</taxon>
    </lineage>
</organism>